<evidence type="ECO:0000256" key="5">
    <source>
        <dbReference type="ARBA" id="ARBA00022801"/>
    </source>
</evidence>
<evidence type="ECO:0000256" key="4">
    <source>
        <dbReference type="ARBA" id="ARBA00022759"/>
    </source>
</evidence>
<keyword evidence="6" id="KW-0695">RNA-directed DNA polymerase</keyword>
<protein>
    <recommendedName>
        <fullName evidence="9">CCHC-type domain-containing protein</fullName>
    </recommendedName>
</protein>
<dbReference type="InterPro" id="IPR043502">
    <property type="entry name" value="DNA/RNA_pol_sf"/>
</dbReference>
<dbReference type="PROSITE" id="PS50158">
    <property type="entry name" value="ZF_CCHC"/>
    <property type="match status" value="1"/>
</dbReference>
<dbReference type="GeneID" id="113737469"/>
<keyword evidence="10" id="KW-1185">Reference proteome</keyword>
<reference evidence="10" key="1">
    <citation type="journal article" date="2025" name="Foods">
        <title>Unveiling the Microbial Signatures of Arabica Coffee Cherries: Insights into Ripeness Specific Diversity, Functional Traits, and Implications for Quality and Safety.</title>
        <authorList>
            <consortium name="RefSeq"/>
            <person name="Tenea G.N."/>
            <person name="Cifuentes V."/>
            <person name="Reyes P."/>
            <person name="Cevallos-Vallejos M."/>
        </authorList>
    </citation>
    <scope>NUCLEOTIDE SEQUENCE [LARGE SCALE GENOMIC DNA]</scope>
</reference>
<evidence type="ECO:0000256" key="3">
    <source>
        <dbReference type="ARBA" id="ARBA00022722"/>
    </source>
</evidence>
<keyword evidence="7" id="KW-0479">Metal-binding</keyword>
<dbReference type="GO" id="GO:0016787">
    <property type="term" value="F:hydrolase activity"/>
    <property type="evidence" value="ECO:0007669"/>
    <property type="project" value="UniProtKB-KW"/>
</dbReference>
<feature type="region of interest" description="Disordered" evidence="8">
    <location>
        <begin position="40"/>
        <end position="93"/>
    </location>
</feature>
<proteinExistence type="predicted"/>
<evidence type="ECO:0000256" key="6">
    <source>
        <dbReference type="ARBA" id="ARBA00022918"/>
    </source>
</evidence>
<evidence type="ECO:0000256" key="7">
    <source>
        <dbReference type="PROSITE-ProRule" id="PRU00047"/>
    </source>
</evidence>
<evidence type="ECO:0000256" key="1">
    <source>
        <dbReference type="ARBA" id="ARBA00022679"/>
    </source>
</evidence>
<dbReference type="OrthoDB" id="1106704at2759"/>
<dbReference type="InterPro" id="IPR005162">
    <property type="entry name" value="Retrotrans_gag_dom"/>
</dbReference>
<feature type="compositionally biased region" description="Polar residues" evidence="8">
    <location>
        <begin position="304"/>
        <end position="321"/>
    </location>
</feature>
<dbReference type="SUPFAM" id="SSF57756">
    <property type="entry name" value="Retrovirus zinc finger-like domains"/>
    <property type="match status" value="1"/>
</dbReference>
<organism evidence="10 11">
    <name type="scientific">Coffea arabica</name>
    <name type="common">Arabian coffee</name>
    <dbReference type="NCBI Taxonomy" id="13443"/>
    <lineage>
        <taxon>Eukaryota</taxon>
        <taxon>Viridiplantae</taxon>
        <taxon>Streptophyta</taxon>
        <taxon>Embryophyta</taxon>
        <taxon>Tracheophyta</taxon>
        <taxon>Spermatophyta</taxon>
        <taxon>Magnoliopsida</taxon>
        <taxon>eudicotyledons</taxon>
        <taxon>Gunneridae</taxon>
        <taxon>Pentapetalae</taxon>
        <taxon>asterids</taxon>
        <taxon>lamiids</taxon>
        <taxon>Gentianales</taxon>
        <taxon>Rubiaceae</taxon>
        <taxon>Ixoroideae</taxon>
        <taxon>Gardenieae complex</taxon>
        <taxon>Bertiereae - Coffeeae clade</taxon>
        <taxon>Coffeeae</taxon>
        <taxon>Coffea</taxon>
    </lineage>
</organism>
<dbReference type="GO" id="GO:0008270">
    <property type="term" value="F:zinc ion binding"/>
    <property type="evidence" value="ECO:0007669"/>
    <property type="project" value="UniProtKB-KW"/>
</dbReference>
<dbReference type="Gene3D" id="4.10.60.10">
    <property type="entry name" value="Zinc finger, CCHC-type"/>
    <property type="match status" value="1"/>
</dbReference>
<dbReference type="RefSeq" id="XP_027120499.2">
    <property type="nucleotide sequence ID" value="XM_027264698.2"/>
</dbReference>
<dbReference type="PANTHER" id="PTHR35046:SF9">
    <property type="entry name" value="RNA-DIRECTED DNA POLYMERASE"/>
    <property type="match status" value="1"/>
</dbReference>
<keyword evidence="4" id="KW-0255">Endonuclease</keyword>
<feature type="region of interest" description="Disordered" evidence="8">
    <location>
        <begin position="278"/>
        <end position="334"/>
    </location>
</feature>
<feature type="compositionally biased region" description="Basic and acidic residues" evidence="8">
    <location>
        <begin position="73"/>
        <end position="82"/>
    </location>
</feature>
<dbReference type="InterPro" id="IPR036875">
    <property type="entry name" value="Znf_CCHC_sf"/>
</dbReference>
<sequence>MANENDITVAQLASRMDAMWRDMQRKLELHFESMQEQIEQLDPSRNAQLNPSRNSSRKTRGKLTVNEFSDSNSKGEFEDDKRRPRRMTQRADHVEDQLKGIKLKIPTFHGKSDPEAYLEWERKIELIFDCNHYTESQKVKLAAIEFTDYTAVWWDQLGIKQRRNKEPAIRTWDNLKRIMRKRFIPGYYHRDLHHKLQTLTQGSMTVEDYFKEMELSMMRTDVHEDEEATMARFLGGLRPDIADIVELQHYLDMGELLDKAIKVERRFKRRGTVIQNSNFQSGNWRNTPFKREDHSSSGPHFAKSNGNSRGTLRPTTLPSKPTSREDFKSQPEVSKSRTRDTKCFKCQGFGHIASQCPNQRTLIMLPNGELLTDDEDGKHEGIPSLEGEEDELDEIPVNDTVGCLVASLVIDPGSCTNVASALMVERLDLPTTDHPRPYKLQWRNNSGEEYHDVFPVDIPNGLLPLRGIEHQIDFIPGASLPNKAPYRTNPEKTKEQQRQVEELLGKGWIRESLSPCAVPVLLVPKKDGGWRMCTDCRAINAITARLYANLKKCTFCTDQLAFLGYVIRAQGVQVDQSKVKAINEWPTPSNVSEVRSFHGLASFYRRFVKDFSTIAAPLTSIIKKNSPFQWGEEQAKSFQLLKHKLTHAHVLSLPNFDKTFEIECDASGIGIGAVLLQEGRPIAYFSEKLNGAALNYSTYDKEMMALVRALQTWQHYLRPREFVLHTDHESLKHIKSQTKLSKRHARWIAFIDTFAFVIKYKTGKSNVVADALSRRYTLLTTLDAKLLGFEYLKDLYATDPDFGEIFNSLP</sequence>
<feature type="compositionally biased region" description="Polar residues" evidence="8">
    <location>
        <begin position="40"/>
        <end position="54"/>
    </location>
</feature>
<dbReference type="Pfam" id="PF17917">
    <property type="entry name" value="RT_RNaseH"/>
    <property type="match status" value="1"/>
</dbReference>
<dbReference type="InterPro" id="IPR001878">
    <property type="entry name" value="Znf_CCHC"/>
</dbReference>
<dbReference type="InterPro" id="IPR041373">
    <property type="entry name" value="RT_RNaseH"/>
</dbReference>
<accession>A0A6P6WYI8</accession>
<keyword evidence="7" id="KW-0862">Zinc</keyword>
<dbReference type="InterPro" id="IPR043128">
    <property type="entry name" value="Rev_trsase/Diguanyl_cyclase"/>
</dbReference>
<keyword evidence="7" id="KW-0863">Zinc-finger</keyword>
<gene>
    <name evidence="11" type="primary">LOC113737469</name>
</gene>
<feature type="domain" description="CCHC-type" evidence="9">
    <location>
        <begin position="342"/>
        <end position="358"/>
    </location>
</feature>
<keyword evidence="2" id="KW-0548">Nucleotidyltransferase</keyword>
<dbReference type="GO" id="GO:0003964">
    <property type="term" value="F:RNA-directed DNA polymerase activity"/>
    <property type="evidence" value="ECO:0007669"/>
    <property type="project" value="UniProtKB-KW"/>
</dbReference>
<evidence type="ECO:0000259" key="9">
    <source>
        <dbReference type="PROSITE" id="PS50158"/>
    </source>
</evidence>
<evidence type="ECO:0000256" key="2">
    <source>
        <dbReference type="ARBA" id="ARBA00022695"/>
    </source>
</evidence>
<dbReference type="Gene3D" id="3.10.20.370">
    <property type="match status" value="1"/>
</dbReference>
<name>A0A6P6WYI8_COFAR</name>
<keyword evidence="1" id="KW-0808">Transferase</keyword>
<dbReference type="AlphaFoldDB" id="A0A6P6WYI8"/>
<dbReference type="PANTHER" id="PTHR35046">
    <property type="entry name" value="ZINC KNUCKLE (CCHC-TYPE) FAMILY PROTEIN"/>
    <property type="match status" value="1"/>
</dbReference>
<dbReference type="CDD" id="cd09274">
    <property type="entry name" value="RNase_HI_RT_Ty3"/>
    <property type="match status" value="1"/>
</dbReference>
<dbReference type="Gene3D" id="3.10.10.10">
    <property type="entry name" value="HIV Type 1 Reverse Transcriptase, subunit A, domain 1"/>
    <property type="match status" value="1"/>
</dbReference>
<dbReference type="Proteomes" id="UP001652660">
    <property type="component" value="Chromosome 3e"/>
</dbReference>
<keyword evidence="5" id="KW-0378">Hydrolase</keyword>
<evidence type="ECO:0000256" key="8">
    <source>
        <dbReference type="SAM" id="MobiDB-lite"/>
    </source>
</evidence>
<dbReference type="Pfam" id="PF00098">
    <property type="entry name" value="zf-CCHC"/>
    <property type="match status" value="1"/>
</dbReference>
<dbReference type="Pfam" id="PF03732">
    <property type="entry name" value="Retrotrans_gag"/>
    <property type="match status" value="1"/>
</dbReference>
<dbReference type="SUPFAM" id="SSF56672">
    <property type="entry name" value="DNA/RNA polymerases"/>
    <property type="match status" value="1"/>
</dbReference>
<feature type="compositionally biased region" description="Basic and acidic residues" evidence="8">
    <location>
        <begin position="322"/>
        <end position="334"/>
    </location>
</feature>
<dbReference type="SMART" id="SM00343">
    <property type="entry name" value="ZnF_C2HC"/>
    <property type="match status" value="1"/>
</dbReference>
<dbReference type="GO" id="GO:0003676">
    <property type="term" value="F:nucleic acid binding"/>
    <property type="evidence" value="ECO:0007669"/>
    <property type="project" value="InterPro"/>
</dbReference>
<keyword evidence="3" id="KW-0540">Nuclease</keyword>
<reference evidence="11" key="2">
    <citation type="submission" date="2025-08" db="UniProtKB">
        <authorList>
            <consortium name="RefSeq"/>
        </authorList>
    </citation>
    <scope>IDENTIFICATION</scope>
    <source>
        <tissue evidence="11">Leaves</tissue>
    </source>
</reference>
<dbReference type="Gene3D" id="3.30.70.270">
    <property type="match status" value="1"/>
</dbReference>
<dbReference type="GO" id="GO:0004519">
    <property type="term" value="F:endonuclease activity"/>
    <property type="evidence" value="ECO:0007669"/>
    <property type="project" value="UniProtKB-KW"/>
</dbReference>
<evidence type="ECO:0000313" key="10">
    <source>
        <dbReference type="Proteomes" id="UP001652660"/>
    </source>
</evidence>
<evidence type="ECO:0000313" key="11">
    <source>
        <dbReference type="RefSeq" id="XP_027120499.2"/>
    </source>
</evidence>